<name>A0AAV1CN19_OLDCO</name>
<dbReference type="Proteomes" id="UP001161247">
    <property type="component" value="Chromosome 2"/>
</dbReference>
<proteinExistence type="predicted"/>
<evidence type="ECO:0000313" key="3">
    <source>
        <dbReference type="Proteomes" id="UP001161247"/>
    </source>
</evidence>
<feature type="compositionally biased region" description="Polar residues" evidence="1">
    <location>
        <begin position="128"/>
        <end position="156"/>
    </location>
</feature>
<dbReference type="AlphaFoldDB" id="A0AAV1CN19"/>
<protein>
    <submittedName>
        <fullName evidence="2">OLC1v1032613C1</fullName>
    </submittedName>
</protein>
<sequence length="438" mass="48062">MKSEKRSGSSKHSSVAEEEEDMVGFDESLHSDSQKSKNSTDVTKDDLENVTSELKHSHTKSSSEDYFQIDPNKFPTSEESQIDPTEIKTSEPVHQNSPPKEENTTSSKVEERKSDDVEGGTLHELEETSGSSRSFSQNSVVTHESLAPTLSPTKSPAPQVMERPAGYDPNRISAAIFSKPPGPLDWSVASNESLFSIRIGSMSFARDRKLGGDSHTRKNTGISGDFDYSSDWYRSGELKSPSELVRLRQHSPAKFGADHRLQCIDSGKSQVFGKLRESVHDEAFNNQGRIDPDEAYSLTDESKSNTHSCASPMKNSPSPYLCNWCSCTCCSCKQLCCGSCLPKCPHCSGYSCEGLCNWSSCCCSQKSLGRPSYSCNWPGGFCFDCSCCCHQRLGGSRWPNCCPCSSLCEPSFSCCKWPSCSSCNCSKPKCPKSCCNLC</sequence>
<gene>
    <name evidence="2" type="ORF">OLC1_LOCUS7209</name>
</gene>
<dbReference type="EMBL" id="OX459119">
    <property type="protein sequence ID" value="CAI9096458.1"/>
    <property type="molecule type" value="Genomic_DNA"/>
</dbReference>
<feature type="compositionally biased region" description="Basic and acidic residues" evidence="1">
    <location>
        <begin position="99"/>
        <end position="126"/>
    </location>
</feature>
<keyword evidence="3" id="KW-1185">Reference proteome</keyword>
<reference evidence="2" key="1">
    <citation type="submission" date="2023-03" db="EMBL/GenBank/DDBJ databases">
        <authorList>
            <person name="Julca I."/>
        </authorList>
    </citation>
    <scope>NUCLEOTIDE SEQUENCE</scope>
</reference>
<feature type="compositionally biased region" description="Polar residues" evidence="1">
    <location>
        <begin position="74"/>
        <end position="83"/>
    </location>
</feature>
<organism evidence="2 3">
    <name type="scientific">Oldenlandia corymbosa var. corymbosa</name>
    <dbReference type="NCBI Taxonomy" id="529605"/>
    <lineage>
        <taxon>Eukaryota</taxon>
        <taxon>Viridiplantae</taxon>
        <taxon>Streptophyta</taxon>
        <taxon>Embryophyta</taxon>
        <taxon>Tracheophyta</taxon>
        <taxon>Spermatophyta</taxon>
        <taxon>Magnoliopsida</taxon>
        <taxon>eudicotyledons</taxon>
        <taxon>Gunneridae</taxon>
        <taxon>Pentapetalae</taxon>
        <taxon>asterids</taxon>
        <taxon>lamiids</taxon>
        <taxon>Gentianales</taxon>
        <taxon>Rubiaceae</taxon>
        <taxon>Rubioideae</taxon>
        <taxon>Spermacoceae</taxon>
        <taxon>Hedyotis-Oldenlandia complex</taxon>
        <taxon>Oldenlandia</taxon>
    </lineage>
</organism>
<evidence type="ECO:0000256" key="1">
    <source>
        <dbReference type="SAM" id="MobiDB-lite"/>
    </source>
</evidence>
<evidence type="ECO:0000313" key="2">
    <source>
        <dbReference type="EMBL" id="CAI9096458.1"/>
    </source>
</evidence>
<accession>A0AAV1CN19</accession>
<feature type="region of interest" description="Disordered" evidence="1">
    <location>
        <begin position="1"/>
        <end position="166"/>
    </location>
</feature>